<dbReference type="Pfam" id="PF08484">
    <property type="entry name" value="Methyltransf_14"/>
    <property type="match status" value="1"/>
</dbReference>
<dbReference type="InterPro" id="IPR029063">
    <property type="entry name" value="SAM-dependent_MTases_sf"/>
</dbReference>
<dbReference type="RefSeq" id="WP_203173873.1">
    <property type="nucleotide sequence ID" value="NZ_JAEVHM010000015.1"/>
</dbReference>
<dbReference type="Gene3D" id="3.40.50.150">
    <property type="entry name" value="Vaccinia Virus protein VP39"/>
    <property type="match status" value="1"/>
</dbReference>
<dbReference type="Gene3D" id="6.10.250.3100">
    <property type="match status" value="1"/>
</dbReference>
<dbReference type="SUPFAM" id="SSF53335">
    <property type="entry name" value="S-adenosyl-L-methionine-dependent methyltransferases"/>
    <property type="match status" value="1"/>
</dbReference>
<dbReference type="InterPro" id="IPR038576">
    <property type="entry name" value="Methyltransf_Zn-bd_dom_put_sf"/>
</dbReference>
<evidence type="ECO:0000259" key="2">
    <source>
        <dbReference type="Pfam" id="PF08484"/>
    </source>
</evidence>
<sequence length="409" mass="45661">MIIEACRICDSRDLLPVLDLGSQAITSVFPRTREEKVPAVPLELVRCSPEGCGLLQLRHTADFDLMYGDHYGYRSGIREFMVRHLAGKVGAALKWTRPGPDDLVLDIGSNDGTLLRAYPAGPTLVGVDPSGGKFRDFYPPAADLIVDFFSRRLFTEHYGSRKAKVVTSISMFYDLPRPMEFMQDVHDILDDDGVWVMEQSYMPAMLEATAYDVVCHEHLEYYSLQQIEWMARRVGLTIIDAEINAVYGGSLCVTLTKHPERHRVNESQVARIRAHERALGLDGTAPFEAFARRVPRYRDQLLEFLAASRQAGKLTLGYGASTKGNVLLQYCGLDETDLPCIGEVNDEKAGCFTPGTGIPIVSEDDAKSRRPDQLLVLPWIYRDGFVEREQSFLAGGGRLVFPLPQLSVV</sequence>
<accession>A0ABS1XQC2</accession>
<feature type="domain" description="Methyltransferase putative zinc binding" evidence="1">
    <location>
        <begin position="6"/>
        <end position="67"/>
    </location>
</feature>
<keyword evidence="4" id="KW-1185">Reference proteome</keyword>
<dbReference type="Gene3D" id="6.20.50.110">
    <property type="entry name" value="Methyltransferase, zinc-binding domain"/>
    <property type="match status" value="1"/>
</dbReference>
<reference evidence="3 4" key="1">
    <citation type="submission" date="2021-01" db="EMBL/GenBank/DDBJ databases">
        <title>Draft genome sequence of Micromonospora sp. strain STR1_7.</title>
        <authorList>
            <person name="Karlyshev A."/>
            <person name="Jawad R."/>
        </authorList>
    </citation>
    <scope>NUCLEOTIDE SEQUENCE [LARGE SCALE GENOMIC DNA]</scope>
    <source>
        <strain evidence="3 4">STR1-7</strain>
    </source>
</reference>
<evidence type="ECO:0000313" key="4">
    <source>
        <dbReference type="Proteomes" id="UP000601027"/>
    </source>
</evidence>
<name>A0ABS1XQC2_9ACTN</name>
<evidence type="ECO:0000259" key="1">
    <source>
        <dbReference type="Pfam" id="PF08421"/>
    </source>
</evidence>
<dbReference type="EMBL" id="JAEVHM010000015">
    <property type="protein sequence ID" value="MBM0231399.1"/>
    <property type="molecule type" value="Genomic_DNA"/>
</dbReference>
<dbReference type="GO" id="GO:0032259">
    <property type="term" value="P:methylation"/>
    <property type="evidence" value="ECO:0007669"/>
    <property type="project" value="UniProtKB-KW"/>
</dbReference>
<keyword evidence="3" id="KW-0808">Transferase</keyword>
<dbReference type="Pfam" id="PF13489">
    <property type="entry name" value="Methyltransf_23"/>
    <property type="match status" value="1"/>
</dbReference>
<dbReference type="Pfam" id="PF08421">
    <property type="entry name" value="Methyltransf_13"/>
    <property type="match status" value="1"/>
</dbReference>
<dbReference type="Gene3D" id="3.40.50.720">
    <property type="entry name" value="NAD(P)-binding Rossmann-like Domain"/>
    <property type="match status" value="1"/>
</dbReference>
<evidence type="ECO:0000313" key="3">
    <source>
        <dbReference type="EMBL" id="MBM0231399.1"/>
    </source>
</evidence>
<proteinExistence type="predicted"/>
<dbReference type="Proteomes" id="UP000601027">
    <property type="component" value="Unassembled WGS sequence"/>
</dbReference>
<gene>
    <name evidence="3" type="ORF">JNW91_05680</name>
</gene>
<feature type="domain" description="C-methyltransferase" evidence="2">
    <location>
        <begin position="246"/>
        <end position="404"/>
    </location>
</feature>
<organism evidence="3 4">
    <name type="scientific">Micromonospora parastrephiae</name>
    <dbReference type="NCBI Taxonomy" id="2806101"/>
    <lineage>
        <taxon>Bacteria</taxon>
        <taxon>Bacillati</taxon>
        <taxon>Actinomycetota</taxon>
        <taxon>Actinomycetes</taxon>
        <taxon>Micromonosporales</taxon>
        <taxon>Micromonosporaceae</taxon>
        <taxon>Micromonospora</taxon>
    </lineage>
</organism>
<protein>
    <submittedName>
        <fullName evidence="3">Class I SAM-dependent methyltransferase</fullName>
    </submittedName>
</protein>
<comment type="caution">
    <text evidence="3">The sequence shown here is derived from an EMBL/GenBank/DDBJ whole genome shotgun (WGS) entry which is preliminary data.</text>
</comment>
<dbReference type="InterPro" id="IPR013630">
    <property type="entry name" value="Methyltransf_Zn-bd_dom_put"/>
</dbReference>
<keyword evidence="3" id="KW-0489">Methyltransferase</keyword>
<dbReference type="GO" id="GO:0008168">
    <property type="term" value="F:methyltransferase activity"/>
    <property type="evidence" value="ECO:0007669"/>
    <property type="project" value="UniProtKB-KW"/>
</dbReference>
<dbReference type="InterPro" id="IPR013691">
    <property type="entry name" value="MeTrfase_14"/>
</dbReference>